<keyword evidence="3" id="KW-0472">Membrane</keyword>
<comment type="caution">
    <text evidence="6">The sequence shown here is derived from an EMBL/GenBank/DDBJ whole genome shotgun (WGS) entry which is preliminary data.</text>
</comment>
<feature type="region of interest" description="Disordered" evidence="2">
    <location>
        <begin position="815"/>
        <end position="836"/>
    </location>
</feature>
<dbReference type="InterPro" id="IPR058922">
    <property type="entry name" value="WHD_DRP"/>
</dbReference>
<dbReference type="OrthoDB" id="850985at2759"/>
<reference evidence="6" key="1">
    <citation type="submission" date="2019-11" db="EMBL/GenBank/DDBJ databases">
        <authorList>
            <person name="Liu Y."/>
            <person name="Hou J."/>
            <person name="Li T.-Q."/>
            <person name="Guan C.-H."/>
            <person name="Wu X."/>
            <person name="Wu H.-Z."/>
            <person name="Ling F."/>
            <person name="Zhang R."/>
            <person name="Shi X.-G."/>
            <person name="Ren J.-P."/>
            <person name="Chen E.-F."/>
            <person name="Sun J.-M."/>
        </authorList>
    </citation>
    <scope>NUCLEOTIDE SEQUENCE</scope>
    <source>
        <strain evidence="6">Adult_tree_wgs_1</strain>
        <tissue evidence="6">Leaves</tissue>
    </source>
</reference>
<feature type="region of interest" description="Disordered" evidence="2">
    <location>
        <begin position="1"/>
        <end position="29"/>
    </location>
</feature>
<dbReference type="Pfam" id="PF23559">
    <property type="entry name" value="WHD_DRP"/>
    <property type="match status" value="1"/>
</dbReference>
<feature type="compositionally biased region" description="Polar residues" evidence="2">
    <location>
        <begin position="621"/>
        <end position="655"/>
    </location>
</feature>
<feature type="domain" description="Disease resistance protein winged helix" evidence="5">
    <location>
        <begin position="223"/>
        <end position="285"/>
    </location>
</feature>
<dbReference type="PANTHER" id="PTHR31325">
    <property type="entry name" value="OS01G0798800 PROTEIN-RELATED"/>
    <property type="match status" value="1"/>
</dbReference>
<feature type="compositionally biased region" description="Acidic residues" evidence="2">
    <location>
        <begin position="826"/>
        <end position="835"/>
    </location>
</feature>
<organism evidence="6 7">
    <name type="scientific">Rhododendron simsii</name>
    <name type="common">Sims's rhododendron</name>
    <dbReference type="NCBI Taxonomy" id="118357"/>
    <lineage>
        <taxon>Eukaryota</taxon>
        <taxon>Viridiplantae</taxon>
        <taxon>Streptophyta</taxon>
        <taxon>Embryophyta</taxon>
        <taxon>Tracheophyta</taxon>
        <taxon>Spermatophyta</taxon>
        <taxon>Magnoliopsida</taxon>
        <taxon>eudicotyledons</taxon>
        <taxon>Gunneridae</taxon>
        <taxon>Pentapetalae</taxon>
        <taxon>asterids</taxon>
        <taxon>Ericales</taxon>
        <taxon>Ericaceae</taxon>
        <taxon>Ericoideae</taxon>
        <taxon>Rhodoreae</taxon>
        <taxon>Rhododendron</taxon>
    </lineage>
</organism>
<name>A0A834GMW7_RHOSS</name>
<evidence type="ECO:0000256" key="3">
    <source>
        <dbReference type="SAM" id="Phobius"/>
    </source>
</evidence>
<evidence type="ECO:0000256" key="1">
    <source>
        <dbReference type="ARBA" id="ARBA00022741"/>
    </source>
</evidence>
<feature type="transmembrane region" description="Helical" evidence="3">
    <location>
        <begin position="1235"/>
        <end position="1265"/>
    </location>
</feature>
<feature type="region of interest" description="Disordered" evidence="2">
    <location>
        <begin position="605"/>
        <end position="657"/>
    </location>
</feature>
<accession>A0A834GMW7</accession>
<keyword evidence="3" id="KW-0812">Transmembrane</keyword>
<feature type="transmembrane region" description="Helical" evidence="3">
    <location>
        <begin position="1196"/>
        <end position="1214"/>
    </location>
</feature>
<dbReference type="InterPro" id="IPR007658">
    <property type="entry name" value="DUF594"/>
</dbReference>
<sequence length="1589" mass="180668">MASSSSLSPEQFHPLQQPPLPFLPKLSSSSSLTPPDRTCLEFLSCLQTDQIMPIHKINDMAIPTLIHYLSKCNPHLCSSESGDPSTLQETYDKIDRDLSDIKTTLERLEEWEDHLNALTKTLMLYDWEALCSEETNSVEVLQTAIPKVNEMVSGLKSHISLPLETSLAPKSSDNSHLPISENAASILKCSENFPETEAFVNFKERYDALKPQQQQSLLYFSFFPENSLIRKKVPTYLWMGEEFLQSTAAGDWEEIADLLFEELIAMGFIEPFEEKVKGDFNVCSVKPDIRSALLKIAHARGFFDSEGNPTTCSRRAWLEKTKEASLQHLSKFSNHDKLLTLFNINENCLDFPSRWLSKTKDVAVIHLGNWSSSSTDNYIEVEYPDFLKYLHDAKLLSWIKPSELNSLKKLYIRGGKLLRMQIIIQAEIAEHEKIEYIVGQTPQPNETDASYGKWYAVNQRVKRWLLTSMSPEIMKRYLRLRIAREIWNALAKAFYDGSDESQIFSLNQRAFSTKQMSRPLSTYYGDLIEIFQELDHRDKIVMKDPDDVVAYQKSVERLRVHIFLNGLDAEFEQLLGEILKKDPVLDLEETYAYVRWDAIRRTTLNEESDHPKSSAMVAHQSRPQQRRNNLNQGASNPQNHSFEQNRSSGGSQNRSYEVGAARSDRFCTHCNGTGHTKARCYELIGYPEWWDPTKAPSKRNSKPNHHVSIAVAEPPNNTPQEASSLIAKTGNLGKILHTSAPISNSTWIIDSTATDHMTFDVKHVHSMKPSKQPIVSTADGTLSPVLGKGELETLLHPLDTLDPINRCLDISGECQDQANGSNSEDGSPDQADESGQDQVIELEPVSSPVPQPPQAATSPCSSVPFNQLDSQVDSITESQAFVLLSLLLQCFLFSCASERRRTNKSWLVTLISSAYFLADWVAPYTIGLISVRLSKGVCETSNEEPYHVDSRNTNKGCSPDAYHYKVISTYLTFWAPFLLLHLGGPDNVTSFSAEENNMWLQQMIRLISQTVSTILIFIRFANGRFTFASHLVFLAGTIRYMERVHSLYLARSGGLKESSATRPKLQAGPDFEKLSDAQRAMGEANLPTKVESVQLPPKKFKPHSPSLRYVELEFNTTNDQLDEKSLLQFALCFYNNFKGLFFGVLHYSHEQRQFTRDFFLKRCSRDAFKLAEIELSFLHKDLHTKTGTPHLDGNPVARIMTFLLITAASVLYYQRNNPERVRRVHRKYHLQHRKYESLLIAIGISYALVFGALILEIVSLLMVLLSGRNVIAFNYYNWVKPIANAMVNMRKWKESFSKCNFICYYLRHRTPRQIGFIAEFLFIGPALEAWKLARKVTSEIVSESLKDKIYTELKTRSELAQNVEIATKICSQRGDWILMQRSCYSKLKWSLGEVEYGRSFLLWHIATDLVCYNAKDCDNDASISDRRFCKDISEYLLYLFLAKPTMITPSAGNSVKIFQDTSLEAERFFHKRSIKHHDQACQAILSVNTDIKPATLKGDASESVLFDACILAKQLSGFNADKRWSVMSGVWMELLTYAAFHSKGTAHAHQPSQGGELLTFVWLLMNHLGLGKQFREERVRTGYRVVVTK</sequence>
<keyword evidence="1" id="KW-0547">Nucleotide-binding</keyword>
<dbReference type="Pfam" id="PF04578">
    <property type="entry name" value="DUF594"/>
    <property type="match status" value="1"/>
</dbReference>
<evidence type="ECO:0008006" key="8">
    <source>
        <dbReference type="Google" id="ProtNLM"/>
    </source>
</evidence>
<dbReference type="Proteomes" id="UP000626092">
    <property type="component" value="Unassembled WGS sequence"/>
</dbReference>
<evidence type="ECO:0000259" key="4">
    <source>
        <dbReference type="Pfam" id="PF13968"/>
    </source>
</evidence>
<evidence type="ECO:0000256" key="2">
    <source>
        <dbReference type="SAM" id="MobiDB-lite"/>
    </source>
</evidence>
<evidence type="ECO:0000259" key="5">
    <source>
        <dbReference type="Pfam" id="PF23559"/>
    </source>
</evidence>
<feature type="compositionally biased region" description="Polar residues" evidence="2">
    <location>
        <begin position="815"/>
        <end position="825"/>
    </location>
</feature>
<feature type="domain" description="DUF4220" evidence="4">
    <location>
        <begin position="913"/>
        <end position="1303"/>
    </location>
</feature>
<dbReference type="Pfam" id="PF13968">
    <property type="entry name" value="DUF4220"/>
    <property type="match status" value="1"/>
</dbReference>
<evidence type="ECO:0000313" key="7">
    <source>
        <dbReference type="Proteomes" id="UP000626092"/>
    </source>
</evidence>
<keyword evidence="3" id="KW-1133">Transmembrane helix</keyword>
<proteinExistence type="predicted"/>
<gene>
    <name evidence="6" type="ORF">RHSIM_Rhsim07G0041000</name>
</gene>
<evidence type="ECO:0000313" key="6">
    <source>
        <dbReference type="EMBL" id="KAF7137230.1"/>
    </source>
</evidence>
<protein>
    <recommendedName>
        <fullName evidence="8">DUF4220 domain-containing protein</fullName>
    </recommendedName>
</protein>
<dbReference type="EMBL" id="WJXA01000007">
    <property type="protein sequence ID" value="KAF7137230.1"/>
    <property type="molecule type" value="Genomic_DNA"/>
</dbReference>
<dbReference type="InterPro" id="IPR025315">
    <property type="entry name" value="DUF4220"/>
</dbReference>
<keyword evidence="7" id="KW-1185">Reference proteome</keyword>